<dbReference type="Gene3D" id="2.120.10.80">
    <property type="entry name" value="Kelch-type beta propeller"/>
    <property type="match status" value="1"/>
</dbReference>
<protein>
    <submittedName>
        <fullName evidence="4">Immunoglobulin domain-containing protein</fullName>
    </submittedName>
</protein>
<evidence type="ECO:0000256" key="1">
    <source>
        <dbReference type="ARBA" id="ARBA00023319"/>
    </source>
</evidence>
<dbReference type="Pfam" id="PF13927">
    <property type="entry name" value="Ig_3"/>
    <property type="match status" value="2"/>
</dbReference>
<dbReference type="SMART" id="SM00409">
    <property type="entry name" value="IG"/>
    <property type="match status" value="3"/>
</dbReference>
<dbReference type="InterPro" id="IPR001791">
    <property type="entry name" value="Laminin_G"/>
</dbReference>
<feature type="domain" description="Ig-like" evidence="3">
    <location>
        <begin position="2792"/>
        <end position="2873"/>
    </location>
</feature>
<dbReference type="InterPro" id="IPR003598">
    <property type="entry name" value="Ig_sub2"/>
</dbReference>
<dbReference type="SUPFAM" id="SSF49899">
    <property type="entry name" value="Concanavalin A-like lectins/glucanases"/>
    <property type="match status" value="2"/>
</dbReference>
<dbReference type="PROSITE" id="PS50025">
    <property type="entry name" value="LAM_G_DOMAIN"/>
    <property type="match status" value="1"/>
</dbReference>
<dbReference type="SUPFAM" id="SSF117281">
    <property type="entry name" value="Kelch motif"/>
    <property type="match status" value="1"/>
</dbReference>
<dbReference type="InterPro" id="IPR013783">
    <property type="entry name" value="Ig-like_fold"/>
</dbReference>
<evidence type="ECO:0000259" key="2">
    <source>
        <dbReference type="PROSITE" id="PS50025"/>
    </source>
</evidence>
<dbReference type="SUPFAM" id="SSF48726">
    <property type="entry name" value="Immunoglobulin"/>
    <property type="match status" value="3"/>
</dbReference>
<dbReference type="InterPro" id="IPR007110">
    <property type="entry name" value="Ig-like_dom"/>
</dbReference>
<dbReference type="PANTHER" id="PTHR10075">
    <property type="entry name" value="BASIGIN RELATED"/>
    <property type="match status" value="1"/>
</dbReference>
<dbReference type="Proteomes" id="UP000738431">
    <property type="component" value="Chromosome"/>
</dbReference>
<feature type="domain" description="Laminin G" evidence="2">
    <location>
        <begin position="2085"/>
        <end position="2270"/>
    </location>
</feature>
<dbReference type="InterPro" id="IPR015915">
    <property type="entry name" value="Kelch-typ_b-propeller"/>
</dbReference>
<accession>A0ABZ1C2N6</accession>
<dbReference type="PROSITE" id="PS50835">
    <property type="entry name" value="IG_LIKE"/>
    <property type="match status" value="3"/>
</dbReference>
<dbReference type="InterPro" id="IPR036179">
    <property type="entry name" value="Ig-like_dom_sf"/>
</dbReference>
<organism evidence="4 5">
    <name type="scientific">Actomonas aquatica</name>
    <dbReference type="NCBI Taxonomy" id="2866162"/>
    <lineage>
        <taxon>Bacteria</taxon>
        <taxon>Pseudomonadati</taxon>
        <taxon>Verrucomicrobiota</taxon>
        <taxon>Opitutia</taxon>
        <taxon>Opitutales</taxon>
        <taxon>Opitutaceae</taxon>
        <taxon>Actomonas</taxon>
    </lineage>
</organism>
<dbReference type="Gene3D" id="2.60.120.200">
    <property type="match status" value="2"/>
</dbReference>
<reference evidence="4 5" key="1">
    <citation type="submission" date="2023-12" db="EMBL/GenBank/DDBJ databases">
        <title>Description of an unclassified Opitutus bacterium of Verrucomicrobiota.</title>
        <authorList>
            <person name="Zhang D.-F."/>
        </authorList>
    </citation>
    <scope>NUCLEOTIDE SEQUENCE [LARGE SCALE GENOMIC DNA]</scope>
    <source>
        <strain evidence="4 5">WL0086</strain>
    </source>
</reference>
<dbReference type="InterPro" id="IPR003599">
    <property type="entry name" value="Ig_sub"/>
</dbReference>
<evidence type="ECO:0000313" key="4">
    <source>
        <dbReference type="EMBL" id="WRQ85731.1"/>
    </source>
</evidence>
<dbReference type="EMBL" id="CP139781">
    <property type="protein sequence ID" value="WRQ85731.1"/>
    <property type="molecule type" value="Genomic_DNA"/>
</dbReference>
<sequence length="3337" mass="358337">MASLGIFQSILSSLPRSKSMLGIRLWRNLRSSAVWFAGVFCALPLSAQQITSDAIAGENISTGGTFTVTITGKNTWGSNASQGGITIQIREAKGEDEELSIESVTASGSSGLFERWQGDSLSNGAYTAQYLHVEPVWNNWTAQTSKTLSVRFRANESGTYRVYAKMYLLDSAGGAYTAPTSGTTDHQGEKTLFVGSVTVSDPLPDPDLRSVSISPNPAQVGVPITIQIEAENDGQEAGDYSSITASLYWSDDSDRDLNVSGLSASWADQRLNRNPGFSPIYRMNGGTMTAQNELVEFVEYDWPAGQRREASFQVTPDRRGTLRVRVRVTMNDKAGNHYNDISISGENRNTTDQQGWDVAEYDVVVNPPTRTVTLSLDGTPTGADPENVQWYVGGRTGSGNPAVVTEVPLGSQTVWASHTTNNSSNPWNEAERWIDQTVTVDSPLHFERNLPYATSGVLIKDDQYETLVGESVVPQIRVRNDSGTTRSVTVQARLSRSKSFSGLDYNETSECVSITNGQERTIDLPSFTPTQAGDYFAVYKVTTKNLTGGDKTTDTAHWGSQRTLLVEPDTRTVTLSLDGTATGADPENVQWYIGGRTGSGNPAVVTLVPAGEQTVWASHTTSNSDNPWDESERWIDETVTVDSPLHFVRNLPYATSGVQLKDGNYEIKVGESVIPQIRVRNDSGISRSVSVQARLSRTRNFGAPDYSQTSGSVTIAAGQEKDIDLPAFTPAVIGDYFAVYKVITNNLTGGSKTTDTAHWGSQRTLHVDLDETKDAEIVSVINGLAVVSPGNTVSVTVNGKNTGNIPARFWIGLSYKEPGAGDWPDGWWDVPPVETEVVEPGAEFQYRFENIKLPIYLKAGQYQAVVGLWDGYDEQSDEMVAPNYAIKEQMGFLASWDGVEGDPYNIRRLDPDPSRFDALRDSSRQGLHDLRSRVSGDHPIRVDSKGGRPLNSEDRKIIVLVHGWTDGFAEYGSPTVERDANKDDSLNYLYHKIVGQDHLMDDWSVVRYDWSHDARTAKWWPPLFPNQEDDAAFVSLVGPQAGSSSEEIPAAIVVLAPLAVSLVAMENYAITAAERAYQHGLVLGEEIVRKVGAQNLDRIQFIAHSAGSWAIYSAGEYIKNNSPETEMQFTFLDPFIPDETVYYTWPFSHSFMTSETLRETNLRSPVETLGAVGSEFYFTTSDFTEGSYVFSALSNATTVTWDWIPERDDGITLRVDRGELGRFAGHSGPIKFYSETVSGSGVWDGGGELNGSLVGWKRSLAFNEIDTYTISGVVTSRNYPFSGVGGVTVSTETGQSAVTVYDGTYNLTGVPAGARTVTVGDADYFAEGSASFASSTIMVDGNVADVDFNQFQAKATPVVSIEVSNESPVPGEVVEVILSLTSTGTTLSDVDTYLDVSFDESLVGVGQLSGSEWHSALTYYPENSEIYNSAGELINSQEALVSGWRSGGVSSGSTYSIRLPLAIDSDATPGATVSLKYRATIADRRDPVSTGSGQLDQQGYNFVSTTLVVAEPEPDTAVIVLQRSPFAGGDVVGGGVYDVGSIVSISAEPSLGYRFVRWSDGHEAAERSVEVVSSGITLIAEFEPLSYTVSASASPSEGGSVVISPDASAYTHGQMVEFTAIPHTGMKFDRWAILGVITTQELKTQNPLSIGVTADMEVIAHFSEVDAGPPSLESFDINGGGESTRSRTVTLNHVWSGGVPDEYRVSENENFVDSNWLPYMGAPVFMLSSELELKTVYLQLRNGNGISMTRSDSITLSDSPDHPLVEKVSELPVRIIDATMAAMGDSLFIFGGRLDGASSGSAKVFRWNTDASLFTESSASLPYGMGWGLSSAAAGDGKIYLGPARGPSSGGGWGSRSRIVEFDPAAPSAAELAVGYPENTWDVSAASDGQGNVYFFGGHNGSNLRSIYQFNAVSGMFESVGQLPWAANSLYSVYDELGGFYLISWGNRKVAYYDPSTRVVTELADIPAGYVVATLGDLAWVDSEQDCYFILREAEGTVLSLFKLNAADASLVKLDEAIPEHLNGGAATRQGDYIYLLGGDASAEDKSYLYRLHVPAYTGNWKPTLLDSDISNEGVTAGIGPVDGLPSWEFDGSSYLSGPSDHQIFGDTPPMSHTVLMAFKTTTDGGTLFGTYDSGGYDGFTAVDVAFANGKLGVGGRYSSSGHVGWVITQNVENSYNDGEWHTFAVTLDQENGVARLFLDGQLQGSETISSTADYTDGGILRFGATRFQGQLPHSPFTGSLSGFEVRASVMSEAEILNWSESLVPSWDLVEVVRYSFENSLDDALGELDGQSVGGDVQFVPGPGEGLAMQMPNIPDHRIAIPVFPLGDESFVVSAWVRMESEEAWFTNENDNRPAANVLTYQTGDFAQGFILGLAPESEAKPDRVYSVYDPGDLNNGQFDSRLSNLYGRWIHLASAVDVEANQRRLYVNGSLVEEAAINSATFAAAEGFIGAYKYSSARNGNPQHVSSGIQIDELRVFTGTASIDDIRRIAGQALLDEHSPRLPFTEDWESGEINLEVWHAWGSPASVLKSDGNVLGIYSFNNNGDANWHSGVTTQHTFEVTPGLVVASRVFTASSGAGSDLSSNTVGLDSRDLSVFVTSGEGVSTDPLLPYVHHRGNGTVHLGDTPSAAVIAVGATVNEWHEFSFRLNENGSVTYYMDGSVIHTSAAGWIDYSSTATGRLVLQGRSVGVVNLVDDVSITTAGDSLAPPAIGTQPESQTVAVGAEVTLSVAATGEALTYQWRKDETVLPGATSDTLSIPSAQKTDSGAYTVIVSNSAGQIVSTLAQVNVLAPVSIDEQPIGRIVKPGENATFTVVVSGDQDITYQWSKDGNLIPDATESSLVVTEVAEEDQGSYQVVVANEVSSETSDPVSLTIEKEDPPVAFRLSGNGYYSPNGGTAVISVSMNYSEVAISTIGAKITLPNGWAFGSVIGGDYPAVIPSRGTTEMAEFAYFSPPSGSASFDMELTYPEGLVGAQAFDAEALYSISGENGQRSSYATYQIVEGLVPAVTIMEDKLAIAGGSATLEATAEGTPPLAYTWFKDSSLIEGASSPSLVLENVAIDDVAFYSVVVSNPAGDSDPVSASLSVVDIFAAHQVEGAGYQAGGTVSVKTTINYTGVHTPTGVEPISTLGFALLLPDDVADSPWSLASSSGQVGQVPPAGGTTELLEWAWTTLFPSPFEFVYTLNVPEEQDGEVMLTAILTPVYDGMQPQTMVMPDPLVIDEMPSTYCVDTDGDYRISLSELLRVIELYNTRDGTVRTGEYHVDPTTIDGFATGSGTPECPPYHCADTDQDCRFSLSELLRVIELYNYRNGTVRTGEYHADPSTIDGFATGPENELP</sequence>
<keyword evidence="1" id="KW-0393">Immunoglobulin domain</keyword>
<dbReference type="InterPro" id="IPR013320">
    <property type="entry name" value="ConA-like_dom_sf"/>
</dbReference>
<dbReference type="RefSeq" id="WP_221033172.1">
    <property type="nucleotide sequence ID" value="NZ_CP139781.1"/>
</dbReference>
<dbReference type="Pfam" id="PF13385">
    <property type="entry name" value="Laminin_G_3"/>
    <property type="match status" value="2"/>
</dbReference>
<dbReference type="SMART" id="SM00408">
    <property type="entry name" value="IGc2"/>
    <property type="match status" value="3"/>
</dbReference>
<name>A0ABZ1C2N6_9BACT</name>
<dbReference type="InterPro" id="IPR044060">
    <property type="entry name" value="Bacterial_rp_domain"/>
</dbReference>
<dbReference type="Pfam" id="PF18998">
    <property type="entry name" value="Flg_new_2"/>
    <property type="match status" value="2"/>
</dbReference>
<proteinExistence type="predicted"/>
<feature type="domain" description="Ig-like" evidence="3">
    <location>
        <begin position="2709"/>
        <end position="2788"/>
    </location>
</feature>
<dbReference type="PANTHER" id="PTHR10075:SF101">
    <property type="entry name" value="ZWEI IG DOMAIN PROTEIN ZIG-3"/>
    <property type="match status" value="1"/>
</dbReference>
<evidence type="ECO:0000313" key="5">
    <source>
        <dbReference type="Proteomes" id="UP000738431"/>
    </source>
</evidence>
<dbReference type="CDD" id="cd00096">
    <property type="entry name" value="Ig"/>
    <property type="match status" value="1"/>
</dbReference>
<dbReference type="Gene3D" id="2.60.40.10">
    <property type="entry name" value="Immunoglobulins"/>
    <property type="match status" value="4"/>
</dbReference>
<evidence type="ECO:0000259" key="3">
    <source>
        <dbReference type="PROSITE" id="PS50835"/>
    </source>
</evidence>
<feature type="domain" description="Ig-like" evidence="3">
    <location>
        <begin position="3006"/>
        <end position="3085"/>
    </location>
</feature>
<dbReference type="CDD" id="cd00110">
    <property type="entry name" value="LamG"/>
    <property type="match status" value="1"/>
</dbReference>
<keyword evidence="5" id="KW-1185">Reference proteome</keyword>
<gene>
    <name evidence="4" type="ORF">K1X11_013040</name>
</gene>